<dbReference type="PROSITE" id="PS50262">
    <property type="entry name" value="G_PROTEIN_RECEP_F1_2"/>
    <property type="match status" value="1"/>
</dbReference>
<feature type="transmembrane region" description="Helical" evidence="11">
    <location>
        <begin position="252"/>
        <end position="270"/>
    </location>
</feature>
<name>A0A8U0WH35_9MUSC</name>
<evidence type="ECO:0000256" key="7">
    <source>
        <dbReference type="ARBA" id="ARBA00023136"/>
    </source>
</evidence>
<evidence type="ECO:0000256" key="11">
    <source>
        <dbReference type="SAM" id="Phobius"/>
    </source>
</evidence>
<evidence type="ECO:0000256" key="9">
    <source>
        <dbReference type="ARBA" id="ARBA00023224"/>
    </source>
</evidence>
<dbReference type="KEGG" id="gfs:119634334"/>
<evidence type="ECO:0000313" key="14">
    <source>
        <dbReference type="RefSeq" id="XP_037884340.1"/>
    </source>
</evidence>
<dbReference type="InterPro" id="IPR017452">
    <property type="entry name" value="GPCR_Rhodpsn_7TM"/>
</dbReference>
<comment type="similarity">
    <text evidence="2 10">Belongs to the G-protein coupled receptor 1 family.</text>
</comment>
<evidence type="ECO:0000256" key="3">
    <source>
        <dbReference type="ARBA" id="ARBA00022475"/>
    </source>
</evidence>
<dbReference type="GO" id="GO:0005886">
    <property type="term" value="C:plasma membrane"/>
    <property type="evidence" value="ECO:0007669"/>
    <property type="project" value="UniProtKB-SubCell"/>
</dbReference>
<feature type="transmembrane region" description="Helical" evidence="11">
    <location>
        <begin position="210"/>
        <end position="240"/>
    </location>
</feature>
<evidence type="ECO:0000313" key="13">
    <source>
        <dbReference type="Proteomes" id="UP000092443"/>
    </source>
</evidence>
<feature type="domain" description="G-protein coupled receptors family 1 profile" evidence="12">
    <location>
        <begin position="190"/>
        <end position="450"/>
    </location>
</feature>
<dbReference type="PROSITE" id="PS00237">
    <property type="entry name" value="G_PROTEIN_RECEP_F1_1"/>
    <property type="match status" value="1"/>
</dbReference>
<dbReference type="GeneID" id="119634334"/>
<dbReference type="SUPFAM" id="SSF81321">
    <property type="entry name" value="Family A G protein-coupled receptor-like"/>
    <property type="match status" value="1"/>
</dbReference>
<keyword evidence="3" id="KW-1003">Cell membrane</keyword>
<keyword evidence="13" id="KW-1185">Reference proteome</keyword>
<evidence type="ECO:0000256" key="8">
    <source>
        <dbReference type="ARBA" id="ARBA00023170"/>
    </source>
</evidence>
<dbReference type="RefSeq" id="XP_037884342.1">
    <property type="nucleotide sequence ID" value="XM_038028414.1"/>
</dbReference>
<keyword evidence="7 11" id="KW-0472">Membrane</keyword>
<evidence type="ECO:0000256" key="1">
    <source>
        <dbReference type="ARBA" id="ARBA00004651"/>
    </source>
</evidence>
<gene>
    <name evidence="14 15 16" type="primary">LOC119634334</name>
</gene>
<keyword evidence="6 10" id="KW-0297">G-protein coupled receptor</keyword>
<dbReference type="RefSeq" id="XP_037884341.1">
    <property type="nucleotide sequence ID" value="XM_038028413.1"/>
</dbReference>
<keyword evidence="4 10" id="KW-0812">Transmembrane</keyword>
<feature type="transmembrane region" description="Helical" evidence="11">
    <location>
        <begin position="430"/>
        <end position="453"/>
    </location>
</feature>
<dbReference type="FunFam" id="1.20.1070.10:FF:000291">
    <property type="entry name" value="Predicted protein"/>
    <property type="match status" value="1"/>
</dbReference>
<dbReference type="PANTHER" id="PTHR24238">
    <property type="entry name" value="G-PROTEIN COUPLED RECEPTOR"/>
    <property type="match status" value="1"/>
</dbReference>
<dbReference type="PRINTS" id="PR01012">
    <property type="entry name" value="NRPEPTIDEYR"/>
</dbReference>
<evidence type="ECO:0000313" key="16">
    <source>
        <dbReference type="RefSeq" id="XP_037884342.1"/>
    </source>
</evidence>
<evidence type="ECO:0000256" key="6">
    <source>
        <dbReference type="ARBA" id="ARBA00023040"/>
    </source>
</evidence>
<dbReference type="InterPro" id="IPR000611">
    <property type="entry name" value="NPY_rcpt"/>
</dbReference>
<comment type="subcellular location">
    <subcellularLocation>
        <location evidence="1">Cell membrane</location>
        <topology evidence="1">Multi-pass membrane protein</topology>
    </subcellularLocation>
</comment>
<protein>
    <submittedName>
        <fullName evidence="14 15">RYamide receptor isoform X1</fullName>
    </submittedName>
</protein>
<evidence type="ECO:0000256" key="4">
    <source>
        <dbReference type="ARBA" id="ARBA00022692"/>
    </source>
</evidence>
<evidence type="ECO:0000313" key="15">
    <source>
        <dbReference type="RefSeq" id="XP_037884341.1"/>
    </source>
</evidence>
<dbReference type="Proteomes" id="UP000092443">
    <property type="component" value="Unplaced"/>
</dbReference>
<dbReference type="InterPro" id="IPR000276">
    <property type="entry name" value="GPCR_Rhodpsn"/>
</dbReference>
<proteinExistence type="inferred from homology"/>
<evidence type="ECO:0000256" key="10">
    <source>
        <dbReference type="RuleBase" id="RU000688"/>
    </source>
</evidence>
<feature type="transmembrane region" description="Helical" evidence="11">
    <location>
        <begin position="395"/>
        <end position="418"/>
    </location>
</feature>
<evidence type="ECO:0000259" key="12">
    <source>
        <dbReference type="PROSITE" id="PS50262"/>
    </source>
</evidence>
<keyword evidence="9 10" id="KW-0807">Transducer</keyword>
<dbReference type="AlphaFoldDB" id="A0A8U0WH35"/>
<dbReference type="SMART" id="SM01381">
    <property type="entry name" value="7TM_GPCR_Srsx"/>
    <property type="match status" value="1"/>
</dbReference>
<dbReference type="RefSeq" id="XP_037884340.1">
    <property type="nucleotide sequence ID" value="XM_038028412.1"/>
</dbReference>
<dbReference type="PANTHER" id="PTHR24238:SF73">
    <property type="entry name" value="RYAMIDE RECEPTOR"/>
    <property type="match status" value="1"/>
</dbReference>
<evidence type="ECO:0000256" key="5">
    <source>
        <dbReference type="ARBA" id="ARBA00022989"/>
    </source>
</evidence>
<organism evidence="13 14">
    <name type="scientific">Glossina fuscipes</name>
    <dbReference type="NCBI Taxonomy" id="7396"/>
    <lineage>
        <taxon>Eukaryota</taxon>
        <taxon>Metazoa</taxon>
        <taxon>Ecdysozoa</taxon>
        <taxon>Arthropoda</taxon>
        <taxon>Hexapoda</taxon>
        <taxon>Insecta</taxon>
        <taxon>Pterygota</taxon>
        <taxon>Neoptera</taxon>
        <taxon>Endopterygota</taxon>
        <taxon>Diptera</taxon>
        <taxon>Brachycera</taxon>
        <taxon>Muscomorpha</taxon>
        <taxon>Hippoboscoidea</taxon>
        <taxon>Glossinidae</taxon>
        <taxon>Glossina</taxon>
    </lineage>
</organism>
<sequence>MEFYSPELAALSLTSHFNTEVFNEINNNISSGNSNDTYNDDNALYFRESQQQLLKRFTNDENYLEYFNDNNSSSQQHKSNHSIATHLHLLTSLTSVTTTTTTASVPSFKFSRQTEYASNDAHEDNDILIINNNTLADYFQCDGEAQSLSALNATLYNRTDHSSDAALSSVYFKVTVYLLYIPIFIFALLGNGTVCYIVQSTPRMRTVTNFFIANLAVGDILMSLFCIPSSFISIFILGYWPFGIALCYLVNYSQAVSVLVSAYTLVAISIDRYIAIMWPLKPRITKRYAKIIIAFIWFVALATAFPIPLVSKLVQPGLWHEYCERYVCQEAWPNAEQEYYYTLALLTLQFIVPLSVLVFTYTRIALAVWGKRPPGEAENSRDQRMARSKRKMIKMMVTVVIVFTMCWLPFNILILLLNDEEFRLWGPLPYIWFAFHWLAMSHSCYNPIIYCYMNARFRGGFLQIIHRVPGLRRCCCLRHFFHSRDDRSYEATGEMTFKFKHHIVGGLIRKPKIRIRNRRCIPAATCQHLHNLHQQQAKIANELDANESIFICGNNGFTIKPERHEAEQKPLNER</sequence>
<feature type="transmembrane region" description="Helical" evidence="11">
    <location>
        <begin position="177"/>
        <end position="198"/>
    </location>
</feature>
<keyword evidence="5 11" id="KW-1133">Transmembrane helix</keyword>
<dbReference type="CDD" id="cd15392">
    <property type="entry name" value="7tmA_PR4-like"/>
    <property type="match status" value="1"/>
</dbReference>
<feature type="transmembrane region" description="Helical" evidence="11">
    <location>
        <begin position="339"/>
        <end position="362"/>
    </location>
</feature>
<feature type="transmembrane region" description="Helical" evidence="11">
    <location>
        <begin position="291"/>
        <end position="310"/>
    </location>
</feature>
<accession>A0A8U0WH35</accession>
<keyword evidence="8 10" id="KW-0675">Receptor</keyword>
<dbReference type="PRINTS" id="PR00237">
    <property type="entry name" value="GPCRRHODOPSN"/>
</dbReference>
<dbReference type="Pfam" id="PF00001">
    <property type="entry name" value="7tm_1"/>
    <property type="match status" value="1"/>
</dbReference>
<reference evidence="14 15" key="1">
    <citation type="submission" date="2025-04" db="UniProtKB">
        <authorList>
            <consortium name="RefSeq"/>
        </authorList>
    </citation>
    <scope>IDENTIFICATION</scope>
    <source>
        <tissue evidence="14 15">Whole body pupa</tissue>
    </source>
</reference>
<dbReference type="Gene3D" id="1.20.1070.10">
    <property type="entry name" value="Rhodopsin 7-helix transmembrane proteins"/>
    <property type="match status" value="1"/>
</dbReference>
<dbReference type="GO" id="GO:0004983">
    <property type="term" value="F:neuropeptide Y receptor activity"/>
    <property type="evidence" value="ECO:0007669"/>
    <property type="project" value="InterPro"/>
</dbReference>
<evidence type="ECO:0000256" key="2">
    <source>
        <dbReference type="ARBA" id="ARBA00010663"/>
    </source>
</evidence>